<sequence>MASVFRGSILTARLSSHTASVTSLVNAYKSSHGATLNFGKATVICIQPSYATRTGHNMFRVHAVSLYQGDYTDEEDDAQWDDKEPVPDSKALIHPKEF</sequence>
<keyword evidence="3" id="KW-1185">Reference proteome</keyword>
<proteinExistence type="predicted"/>
<name>A0ABD3QXC6_9STRA</name>
<accession>A0ABD3QXC6</accession>
<evidence type="ECO:0000313" key="2">
    <source>
        <dbReference type="EMBL" id="KAL3804920.1"/>
    </source>
</evidence>
<dbReference type="AlphaFoldDB" id="A0ABD3QXC6"/>
<comment type="caution">
    <text evidence="2">The sequence shown here is derived from an EMBL/GenBank/DDBJ whole genome shotgun (WGS) entry which is preliminary data.</text>
</comment>
<organism evidence="2 3">
    <name type="scientific">Cyclotella cryptica</name>
    <dbReference type="NCBI Taxonomy" id="29204"/>
    <lineage>
        <taxon>Eukaryota</taxon>
        <taxon>Sar</taxon>
        <taxon>Stramenopiles</taxon>
        <taxon>Ochrophyta</taxon>
        <taxon>Bacillariophyta</taxon>
        <taxon>Coscinodiscophyceae</taxon>
        <taxon>Thalassiosirophycidae</taxon>
        <taxon>Stephanodiscales</taxon>
        <taxon>Stephanodiscaceae</taxon>
        <taxon>Cyclotella</taxon>
    </lineage>
</organism>
<reference evidence="2 3" key="1">
    <citation type="journal article" date="2020" name="G3 (Bethesda)">
        <title>Improved Reference Genome for Cyclotella cryptica CCMP332, a Model for Cell Wall Morphogenesis, Salinity Adaptation, and Lipid Production in Diatoms (Bacillariophyta).</title>
        <authorList>
            <person name="Roberts W.R."/>
            <person name="Downey K.M."/>
            <person name="Ruck E.C."/>
            <person name="Traller J.C."/>
            <person name="Alverson A.J."/>
        </authorList>
    </citation>
    <scope>NUCLEOTIDE SEQUENCE [LARGE SCALE GENOMIC DNA]</scope>
    <source>
        <strain evidence="2 3">CCMP332</strain>
    </source>
</reference>
<dbReference type="EMBL" id="JABMIG020000005">
    <property type="protein sequence ID" value="KAL3804920.1"/>
    <property type="molecule type" value="Genomic_DNA"/>
</dbReference>
<dbReference type="Proteomes" id="UP001516023">
    <property type="component" value="Unassembled WGS sequence"/>
</dbReference>
<feature type="region of interest" description="Disordered" evidence="1">
    <location>
        <begin position="74"/>
        <end position="98"/>
    </location>
</feature>
<protein>
    <submittedName>
        <fullName evidence="2">Uncharacterized protein</fullName>
    </submittedName>
</protein>
<evidence type="ECO:0000313" key="3">
    <source>
        <dbReference type="Proteomes" id="UP001516023"/>
    </source>
</evidence>
<evidence type="ECO:0000256" key="1">
    <source>
        <dbReference type="SAM" id="MobiDB-lite"/>
    </source>
</evidence>
<gene>
    <name evidence="2" type="ORF">HJC23_006692</name>
</gene>